<feature type="non-terminal residue" evidence="2">
    <location>
        <position position="1"/>
    </location>
</feature>
<gene>
    <name evidence="2" type="ORF">HID58_041509</name>
</gene>
<feature type="compositionally biased region" description="Polar residues" evidence="1">
    <location>
        <begin position="317"/>
        <end position="338"/>
    </location>
</feature>
<feature type="compositionally biased region" description="Basic and acidic residues" evidence="1">
    <location>
        <begin position="211"/>
        <end position="225"/>
    </location>
</feature>
<proteinExistence type="predicted"/>
<name>A0ABQ8BB32_BRANA</name>
<organism evidence="2 3">
    <name type="scientific">Brassica napus</name>
    <name type="common">Rape</name>
    <dbReference type="NCBI Taxonomy" id="3708"/>
    <lineage>
        <taxon>Eukaryota</taxon>
        <taxon>Viridiplantae</taxon>
        <taxon>Streptophyta</taxon>
        <taxon>Embryophyta</taxon>
        <taxon>Tracheophyta</taxon>
        <taxon>Spermatophyta</taxon>
        <taxon>Magnoliopsida</taxon>
        <taxon>eudicotyledons</taxon>
        <taxon>Gunneridae</taxon>
        <taxon>Pentapetalae</taxon>
        <taxon>rosids</taxon>
        <taxon>malvids</taxon>
        <taxon>Brassicales</taxon>
        <taxon>Brassicaceae</taxon>
        <taxon>Brassiceae</taxon>
        <taxon>Brassica</taxon>
    </lineage>
</organism>
<accession>A0ABQ8BB32</accession>
<dbReference type="EMBL" id="JAGKQM010000011">
    <property type="protein sequence ID" value="KAH0902006.1"/>
    <property type="molecule type" value="Genomic_DNA"/>
</dbReference>
<evidence type="ECO:0000313" key="3">
    <source>
        <dbReference type="Proteomes" id="UP000824890"/>
    </source>
</evidence>
<reference evidence="2 3" key="1">
    <citation type="submission" date="2021-05" db="EMBL/GenBank/DDBJ databases">
        <title>Genome Assembly of Synthetic Allotetraploid Brassica napus Reveals Homoeologous Exchanges between Subgenomes.</title>
        <authorList>
            <person name="Davis J.T."/>
        </authorList>
    </citation>
    <scope>NUCLEOTIDE SEQUENCE [LARGE SCALE GENOMIC DNA]</scope>
    <source>
        <strain evidence="3">cv. Da-Ae</strain>
        <tissue evidence="2">Seedling</tissue>
    </source>
</reference>
<dbReference type="Proteomes" id="UP000824890">
    <property type="component" value="Unassembled WGS sequence"/>
</dbReference>
<keyword evidence="3" id="KW-1185">Reference proteome</keyword>
<evidence type="ECO:0000256" key="1">
    <source>
        <dbReference type="SAM" id="MobiDB-lite"/>
    </source>
</evidence>
<feature type="compositionally biased region" description="Basic and acidic residues" evidence="1">
    <location>
        <begin position="238"/>
        <end position="265"/>
    </location>
</feature>
<feature type="compositionally biased region" description="Polar residues" evidence="1">
    <location>
        <begin position="387"/>
        <end position="402"/>
    </location>
</feature>
<protein>
    <submittedName>
        <fullName evidence="2">Uncharacterized protein</fullName>
    </submittedName>
</protein>
<feature type="region of interest" description="Disordered" evidence="1">
    <location>
        <begin position="284"/>
        <end position="451"/>
    </location>
</feature>
<comment type="caution">
    <text evidence="2">The sequence shown here is derived from an EMBL/GenBank/DDBJ whole genome shotgun (WGS) entry which is preliminary data.</text>
</comment>
<feature type="compositionally biased region" description="Basic residues" evidence="1">
    <location>
        <begin position="442"/>
        <end position="451"/>
    </location>
</feature>
<evidence type="ECO:0000313" key="2">
    <source>
        <dbReference type="EMBL" id="KAH0902006.1"/>
    </source>
</evidence>
<sequence>TIEDVLRRQWNHGSPASPLPTFSLDVPLFKSKVSVHWSSGDSDTSCFRCLLYYLCHPVSTMFQICLSNPWICVSQLPHLGASPARRSFPTSLSIFSWESTRPNMFLQSLRGQASTGDASLSCSILSILHVWPPPLFRSVNLCMKRPPEDPYRQPPQTYLLSQRFANLASNVGGNPLRRPDLSHQKLVRPCCRRTTLTSSYCVALQRIEAEKKRHDDRRGYSRSDVPRTTFKPSSDSRSYSRREVSRVDSGRYYVRKENQTREHSILSRTAKSNSAYYRNNAPSFQYQAVERNRTSSDSSASRQIPMPQPVAPETRGDTPNNPGTYPQNVQSGEITPTRTLRERLGPTSAGTTSGSKERRSALARISEPPATTEQPARRTPSFESGRLQLNDNRATEAATDQGNMEPLSEERLPATLRLGSSITAPPTRRGIIPISPQNKEAGKRRVSKTPRRVVRRPRLIQSIRKPTEARSTTVTKRRLVVDKDPTLPCNKAGTSNAVSNASGTMARRRRLYQPFRSMFLCSSPKFLSIGALVVLSRLKDSSTMLFSGESQIVTLVAFGQASTGDASLSCSILSILHVWPPPLFRSVNLGMKRPPEDPYRQPPQTYLLSQRFANLASNVGGNPLRRPDFSHQKLVRPCCRRTTLTSSYVVESTSLPCFLFKN</sequence>
<feature type="region of interest" description="Disordered" evidence="1">
    <location>
        <begin position="211"/>
        <end position="267"/>
    </location>
</feature>